<dbReference type="InterPro" id="IPR006096">
    <property type="entry name" value="Glu/Leu/Phe/Val/Trp_DH_C"/>
</dbReference>
<reference evidence="5 7" key="1">
    <citation type="journal article" date="2011" name="Nature">
        <title>The Medicago genome provides insight into the evolution of rhizobial symbioses.</title>
        <authorList>
            <person name="Young N.D."/>
            <person name="Debelle F."/>
            <person name="Oldroyd G.E."/>
            <person name="Geurts R."/>
            <person name="Cannon S.B."/>
            <person name="Udvardi M.K."/>
            <person name="Benedito V.A."/>
            <person name="Mayer K.F."/>
            <person name="Gouzy J."/>
            <person name="Schoof H."/>
            <person name="Van de Peer Y."/>
            <person name="Proost S."/>
            <person name="Cook D.R."/>
            <person name="Meyers B.C."/>
            <person name="Spannagl M."/>
            <person name="Cheung F."/>
            <person name="De Mita S."/>
            <person name="Krishnakumar V."/>
            <person name="Gundlach H."/>
            <person name="Zhou S."/>
            <person name="Mudge J."/>
            <person name="Bharti A.K."/>
            <person name="Murray J.D."/>
            <person name="Naoumkina M.A."/>
            <person name="Rosen B."/>
            <person name="Silverstein K.A."/>
            <person name="Tang H."/>
            <person name="Rombauts S."/>
            <person name="Zhao P.X."/>
            <person name="Zhou P."/>
            <person name="Barbe V."/>
            <person name="Bardou P."/>
            <person name="Bechner M."/>
            <person name="Bellec A."/>
            <person name="Berger A."/>
            <person name="Berges H."/>
            <person name="Bidwell S."/>
            <person name="Bisseling T."/>
            <person name="Choisne N."/>
            <person name="Couloux A."/>
            <person name="Denny R."/>
            <person name="Deshpande S."/>
            <person name="Dai X."/>
            <person name="Doyle J.J."/>
            <person name="Dudez A.M."/>
            <person name="Farmer A.D."/>
            <person name="Fouteau S."/>
            <person name="Franken C."/>
            <person name="Gibelin C."/>
            <person name="Gish J."/>
            <person name="Goldstein S."/>
            <person name="Gonzalez A.J."/>
            <person name="Green P.J."/>
            <person name="Hallab A."/>
            <person name="Hartog M."/>
            <person name="Hua A."/>
            <person name="Humphray S.J."/>
            <person name="Jeong D.H."/>
            <person name="Jing Y."/>
            <person name="Jocker A."/>
            <person name="Kenton S.M."/>
            <person name="Kim D.J."/>
            <person name="Klee K."/>
            <person name="Lai H."/>
            <person name="Lang C."/>
            <person name="Lin S."/>
            <person name="Macmil S.L."/>
            <person name="Magdelenat G."/>
            <person name="Matthews L."/>
            <person name="McCorrison J."/>
            <person name="Monaghan E.L."/>
            <person name="Mun J.H."/>
            <person name="Najar F.Z."/>
            <person name="Nicholson C."/>
            <person name="Noirot C."/>
            <person name="O'Bleness M."/>
            <person name="Paule C.R."/>
            <person name="Poulain J."/>
            <person name="Prion F."/>
            <person name="Qin B."/>
            <person name="Qu C."/>
            <person name="Retzel E.F."/>
            <person name="Riddle C."/>
            <person name="Sallet E."/>
            <person name="Samain S."/>
            <person name="Samson N."/>
            <person name="Sanders I."/>
            <person name="Saurat O."/>
            <person name="Scarpelli C."/>
            <person name="Schiex T."/>
            <person name="Segurens B."/>
            <person name="Severin A.J."/>
            <person name="Sherrier D.J."/>
            <person name="Shi R."/>
            <person name="Sims S."/>
            <person name="Singer S.R."/>
            <person name="Sinharoy S."/>
            <person name="Sterck L."/>
            <person name="Viollet A."/>
            <person name="Wang B.B."/>
            <person name="Wang K."/>
            <person name="Wang M."/>
            <person name="Wang X."/>
            <person name="Warfsmann J."/>
            <person name="Weissenbach J."/>
            <person name="White D.D."/>
            <person name="White J.D."/>
            <person name="Wiley G.B."/>
            <person name="Wincker P."/>
            <person name="Xing Y."/>
            <person name="Yang L."/>
            <person name="Yao Z."/>
            <person name="Ying F."/>
            <person name="Zhai J."/>
            <person name="Zhou L."/>
            <person name="Zuber A."/>
            <person name="Denarie J."/>
            <person name="Dixon R.A."/>
            <person name="May G.D."/>
            <person name="Schwartz D.C."/>
            <person name="Rogers J."/>
            <person name="Quetier F."/>
            <person name="Town C.D."/>
            <person name="Roe B.A."/>
        </authorList>
    </citation>
    <scope>NUCLEOTIDE SEQUENCE [LARGE SCALE GENOMIC DNA]</scope>
    <source>
        <strain evidence="5">A17</strain>
        <strain evidence="6 7">cv. Jemalong A17</strain>
    </source>
</reference>
<keyword evidence="3" id="KW-0812">Transmembrane</keyword>
<evidence type="ECO:0000256" key="2">
    <source>
        <dbReference type="ARBA" id="ARBA00023027"/>
    </source>
</evidence>
<dbReference type="SUPFAM" id="SSF51735">
    <property type="entry name" value="NAD(P)-binding Rossmann-fold domains"/>
    <property type="match status" value="1"/>
</dbReference>
<keyword evidence="7" id="KW-1185">Reference proteome</keyword>
<dbReference type="GO" id="GO:0016491">
    <property type="term" value="F:oxidoreductase activity"/>
    <property type="evidence" value="ECO:0007669"/>
    <property type="project" value="UniProtKB-KW"/>
</dbReference>
<gene>
    <name evidence="5" type="ORF">MTR_0016s0030</name>
</gene>
<sequence>MAMIDVHKVVKIIRINRSRGRTQPCRGGEIIGVGCILRVLFISSLKVALGYCKSMDINMQQRLRDYMRATYTSSSFRLQYAAAGAVILRTFLLRKNLGLTLQVLKKKGVVILPDIYANSGGVTVSYFEWVQGVASLLNGMFGSVTGSAASVVLAAAAKICGQDNGGILQWCWNPRECLNRSITAAVFSISFVVLVGLCASAFCFAVVASFGFFLTEISTVTLSSAGHWKWYATEPFAGYKEQYIREINATLMQDIGLSNRTCCSAFQFKPSPIETLTNGGNSPILGQLPSKQ</sequence>
<dbReference type="STRING" id="3880.A0A072TIR4"/>
<reference evidence="5 7" key="2">
    <citation type="journal article" date="2014" name="BMC Genomics">
        <title>An improved genome release (version Mt4.0) for the model legume Medicago truncatula.</title>
        <authorList>
            <person name="Tang H."/>
            <person name="Krishnakumar V."/>
            <person name="Bidwell S."/>
            <person name="Rosen B."/>
            <person name="Chan A."/>
            <person name="Zhou S."/>
            <person name="Gentzbittel L."/>
            <person name="Childs K.L."/>
            <person name="Yandell M."/>
            <person name="Gundlach H."/>
            <person name="Mayer K.F."/>
            <person name="Schwartz D.C."/>
            <person name="Town C.D."/>
        </authorList>
    </citation>
    <scope>GENOME REANNOTATION</scope>
    <source>
        <strain evidence="5">A17</strain>
        <strain evidence="6 7">cv. Jemalong A17</strain>
    </source>
</reference>
<organism evidence="5 7">
    <name type="scientific">Medicago truncatula</name>
    <name type="common">Barrel medic</name>
    <name type="synonym">Medicago tribuloides</name>
    <dbReference type="NCBI Taxonomy" id="3880"/>
    <lineage>
        <taxon>Eukaryota</taxon>
        <taxon>Viridiplantae</taxon>
        <taxon>Streptophyta</taxon>
        <taxon>Embryophyta</taxon>
        <taxon>Tracheophyta</taxon>
        <taxon>Spermatophyta</taxon>
        <taxon>Magnoliopsida</taxon>
        <taxon>eudicotyledons</taxon>
        <taxon>Gunneridae</taxon>
        <taxon>Pentapetalae</taxon>
        <taxon>rosids</taxon>
        <taxon>fabids</taxon>
        <taxon>Fabales</taxon>
        <taxon>Fabaceae</taxon>
        <taxon>Papilionoideae</taxon>
        <taxon>50 kb inversion clade</taxon>
        <taxon>NPAAA clade</taxon>
        <taxon>Hologalegina</taxon>
        <taxon>IRL clade</taxon>
        <taxon>Trifolieae</taxon>
        <taxon>Medicago</taxon>
    </lineage>
</organism>
<dbReference type="AlphaFoldDB" id="A0A072TIR4"/>
<dbReference type="Proteomes" id="UP000002051">
    <property type="component" value="Unassembled WGS sequence"/>
</dbReference>
<dbReference type="HOGENOM" id="CLU_954326_0_0_1"/>
<dbReference type="PANTHER" id="PTHR11606:SF29">
    <property type="entry name" value="GLUTAMATE DEHYDROGENASE 3-RELATED"/>
    <property type="match status" value="1"/>
</dbReference>
<keyword evidence="1" id="KW-0560">Oxidoreductase</keyword>
<accession>A0A072TIR4</accession>
<feature type="transmembrane region" description="Helical" evidence="3">
    <location>
        <begin position="184"/>
        <end position="214"/>
    </location>
</feature>
<dbReference type="InterPro" id="IPR036291">
    <property type="entry name" value="NAD(P)-bd_dom_sf"/>
</dbReference>
<feature type="domain" description="Glutamate/phenylalanine/leucine/valine/L-tryptophan dehydrogenase C-terminal" evidence="4">
    <location>
        <begin position="102"/>
        <end position="135"/>
    </location>
</feature>
<keyword evidence="3" id="KW-0472">Membrane</keyword>
<evidence type="ECO:0000256" key="1">
    <source>
        <dbReference type="ARBA" id="ARBA00023002"/>
    </source>
</evidence>
<evidence type="ECO:0000313" key="6">
    <source>
        <dbReference type="EnsemblPlants" id="KEH17419"/>
    </source>
</evidence>
<dbReference type="EnsemblPlants" id="KEH17419">
    <property type="protein sequence ID" value="KEH17419"/>
    <property type="gene ID" value="MTR_0016s0030"/>
</dbReference>
<evidence type="ECO:0000313" key="7">
    <source>
        <dbReference type="Proteomes" id="UP000002051"/>
    </source>
</evidence>
<protein>
    <submittedName>
        <fullName evidence="5">Glutamate/leucine/phenylalanine/valine dehydrogenase</fullName>
    </submittedName>
</protein>
<dbReference type="PANTHER" id="PTHR11606">
    <property type="entry name" value="GLUTAMATE DEHYDROGENASE"/>
    <property type="match status" value="1"/>
</dbReference>
<reference evidence="6" key="3">
    <citation type="submission" date="2015-06" db="UniProtKB">
        <authorList>
            <consortium name="EnsemblPlants"/>
        </authorList>
    </citation>
    <scope>IDENTIFICATION</scope>
    <source>
        <strain evidence="6">cv. Jemalong A17</strain>
    </source>
</reference>
<keyword evidence="3" id="KW-1133">Transmembrane helix</keyword>
<keyword evidence="2" id="KW-0520">NAD</keyword>
<feature type="transmembrane region" description="Helical" evidence="3">
    <location>
        <begin position="30"/>
        <end position="52"/>
    </location>
</feature>
<name>A0A072TIR4_MEDTR</name>
<evidence type="ECO:0000259" key="4">
    <source>
        <dbReference type="Pfam" id="PF00208"/>
    </source>
</evidence>
<dbReference type="Gene3D" id="3.40.50.720">
    <property type="entry name" value="NAD(P)-binding Rossmann-like Domain"/>
    <property type="match status" value="1"/>
</dbReference>
<proteinExistence type="predicted"/>
<evidence type="ECO:0000256" key="3">
    <source>
        <dbReference type="SAM" id="Phobius"/>
    </source>
</evidence>
<evidence type="ECO:0000313" key="5">
    <source>
        <dbReference type="EMBL" id="KEH17419.1"/>
    </source>
</evidence>
<dbReference type="GO" id="GO:0006520">
    <property type="term" value="P:amino acid metabolic process"/>
    <property type="evidence" value="ECO:0007669"/>
    <property type="project" value="InterPro"/>
</dbReference>
<dbReference type="EMBL" id="KL402741">
    <property type="protein sequence ID" value="KEH17419.1"/>
    <property type="molecule type" value="Genomic_DNA"/>
</dbReference>
<dbReference type="Pfam" id="PF00208">
    <property type="entry name" value="ELFV_dehydrog"/>
    <property type="match status" value="1"/>
</dbReference>